<evidence type="ECO:0000259" key="10">
    <source>
        <dbReference type="PROSITE" id="PS50188"/>
    </source>
</evidence>
<proteinExistence type="predicted"/>
<feature type="domain" description="B30.2/SPRY" evidence="10">
    <location>
        <begin position="351"/>
        <end position="546"/>
    </location>
</feature>
<dbReference type="Pfam" id="PF13765">
    <property type="entry name" value="PRY"/>
    <property type="match status" value="1"/>
</dbReference>
<dbReference type="CDD" id="cd13733">
    <property type="entry name" value="SPRY_PRY_C-I_1"/>
    <property type="match status" value="1"/>
</dbReference>
<evidence type="ECO:0000256" key="4">
    <source>
        <dbReference type="ARBA" id="ARBA00022833"/>
    </source>
</evidence>
<dbReference type="Gene3D" id="3.30.160.60">
    <property type="entry name" value="Classic Zinc Finger"/>
    <property type="match status" value="1"/>
</dbReference>
<evidence type="ECO:0000256" key="2">
    <source>
        <dbReference type="ARBA" id="ARBA00022723"/>
    </source>
</evidence>
<dbReference type="InterPro" id="IPR001841">
    <property type="entry name" value="Znf_RING"/>
</dbReference>
<reference evidence="11 12" key="1">
    <citation type="submission" date="2019-02" db="EMBL/GenBank/DDBJ databases">
        <title>Opniocepnalus argus genome.</title>
        <authorList>
            <person name="Zhou C."/>
            <person name="Xiao S."/>
        </authorList>
    </citation>
    <scope>NUCLEOTIDE SEQUENCE [LARGE SCALE GENOMIC DNA]</scope>
    <source>
        <strain evidence="11">OARG1902GOOAL</strain>
        <tissue evidence="11">Muscle</tissue>
    </source>
</reference>
<evidence type="ECO:0000313" key="11">
    <source>
        <dbReference type="EMBL" id="KAF3697715.1"/>
    </source>
</evidence>
<dbReference type="GO" id="GO:0008270">
    <property type="term" value="F:zinc ion binding"/>
    <property type="evidence" value="ECO:0007669"/>
    <property type="project" value="UniProtKB-KW"/>
</dbReference>
<dbReference type="InterPro" id="IPR051051">
    <property type="entry name" value="E3_ubiq-ligase_TRIM/RNF"/>
</dbReference>
<evidence type="ECO:0000256" key="1">
    <source>
        <dbReference type="ARBA" id="ARBA00022588"/>
    </source>
</evidence>
<keyword evidence="3 6" id="KW-0863">Zinc-finger</keyword>
<dbReference type="OrthoDB" id="6105938at2759"/>
<feature type="domain" description="B box-type" evidence="9">
    <location>
        <begin position="152"/>
        <end position="192"/>
    </location>
</feature>
<dbReference type="InterPro" id="IPR058030">
    <property type="entry name" value="TRIM8/14/16/25/29/45/65_CC"/>
</dbReference>
<feature type="domain" description="RING-type" evidence="8">
    <location>
        <begin position="12"/>
        <end position="52"/>
    </location>
</feature>
<keyword evidence="2" id="KW-0479">Metal-binding</keyword>
<evidence type="ECO:0000313" key="12">
    <source>
        <dbReference type="Proteomes" id="UP000503349"/>
    </source>
</evidence>
<evidence type="ECO:0000259" key="9">
    <source>
        <dbReference type="PROSITE" id="PS50119"/>
    </source>
</evidence>
<dbReference type="Pfam" id="PF25600">
    <property type="entry name" value="TRIM_CC"/>
    <property type="match status" value="1"/>
</dbReference>
<dbReference type="PROSITE" id="PS00518">
    <property type="entry name" value="ZF_RING_1"/>
    <property type="match status" value="1"/>
</dbReference>
<dbReference type="PROSITE" id="PS50089">
    <property type="entry name" value="ZF_RING_2"/>
    <property type="match status" value="1"/>
</dbReference>
<dbReference type="Gene3D" id="3.30.40.10">
    <property type="entry name" value="Zinc/RING finger domain, C3HC4 (zinc finger)"/>
    <property type="match status" value="1"/>
</dbReference>
<dbReference type="SUPFAM" id="SSF57850">
    <property type="entry name" value="RING/U-box"/>
    <property type="match status" value="1"/>
</dbReference>
<dbReference type="SMART" id="SM00184">
    <property type="entry name" value="RING"/>
    <property type="match status" value="1"/>
</dbReference>
<dbReference type="PANTHER" id="PTHR25465">
    <property type="entry name" value="B-BOX DOMAIN CONTAINING"/>
    <property type="match status" value="1"/>
</dbReference>
<evidence type="ECO:0000256" key="3">
    <source>
        <dbReference type="ARBA" id="ARBA00022771"/>
    </source>
</evidence>
<evidence type="ECO:0000256" key="6">
    <source>
        <dbReference type="PROSITE-ProRule" id="PRU00024"/>
    </source>
</evidence>
<dbReference type="Pfam" id="PF15227">
    <property type="entry name" value="zf-C3HC4_4"/>
    <property type="match status" value="1"/>
</dbReference>
<keyword evidence="12" id="KW-1185">Reference proteome</keyword>
<name>A0A6G1Q5A0_CHAAH</name>
<dbReference type="Gene3D" id="4.10.830.40">
    <property type="match status" value="1"/>
</dbReference>
<dbReference type="SMART" id="SM00336">
    <property type="entry name" value="BBOX"/>
    <property type="match status" value="1"/>
</dbReference>
<keyword evidence="4" id="KW-0862">Zinc</keyword>
<organism evidence="11 12">
    <name type="scientific">Channa argus</name>
    <name type="common">Northern snakehead</name>
    <name type="synonym">Ophicephalus argus</name>
    <dbReference type="NCBI Taxonomy" id="215402"/>
    <lineage>
        <taxon>Eukaryota</taxon>
        <taxon>Metazoa</taxon>
        <taxon>Chordata</taxon>
        <taxon>Craniata</taxon>
        <taxon>Vertebrata</taxon>
        <taxon>Euteleostomi</taxon>
        <taxon>Actinopterygii</taxon>
        <taxon>Neopterygii</taxon>
        <taxon>Teleostei</taxon>
        <taxon>Neoteleostei</taxon>
        <taxon>Acanthomorphata</taxon>
        <taxon>Anabantaria</taxon>
        <taxon>Anabantiformes</taxon>
        <taxon>Channoidei</taxon>
        <taxon>Channidae</taxon>
        <taxon>Channa</taxon>
    </lineage>
</organism>
<dbReference type="InterPro" id="IPR003879">
    <property type="entry name" value="Butyrophylin_SPRY"/>
</dbReference>
<gene>
    <name evidence="11" type="ORF">EXN66_Car013395</name>
</gene>
<dbReference type="InterPro" id="IPR006574">
    <property type="entry name" value="PRY"/>
</dbReference>
<dbReference type="SMART" id="SM00449">
    <property type="entry name" value="SPRY"/>
    <property type="match status" value="1"/>
</dbReference>
<keyword evidence="7" id="KW-0175">Coiled coil</keyword>
<keyword evidence="1" id="KW-0399">Innate immunity</keyword>
<dbReference type="SUPFAM" id="SSF57845">
    <property type="entry name" value="B-box zinc-binding domain"/>
    <property type="match status" value="1"/>
</dbReference>
<dbReference type="SMART" id="SM00589">
    <property type="entry name" value="PRY"/>
    <property type="match status" value="1"/>
</dbReference>
<dbReference type="Pfam" id="PF00622">
    <property type="entry name" value="SPRY"/>
    <property type="match status" value="1"/>
</dbReference>
<sequence length="557" mass="64097">MAFALSLEQFQCIICLDTFKNPVSIPCGHNFCLECIKRFWDTRLKSECPLCKEFFKRRPELRINVGLKEITEQFKRQRSHIDRPAYRKHAGRRMSRAASTSDVPCDICRGEKLISVVSCLICKTCYCENHLTPHLRDPELVTHKLMDPATFISTHLCTNHNQFLTMFCKKDDKPVCMKCTETDHRNHDTIPIENQVKTIKIQMKKTEVDFQQMIQARIKKIEDIKNSMELSRINKEREIESSIQAFTMAINAIEKNKSLLIEEIEQKQGATERRAMEFMKELGQEINELRKRYHELQYLDATEDPLHLLRTFSSLSAPLSSTNWSKVTIQSDIYIGTVRRAFSKLVDVCHELEKTLFAQEMNKTNQYAEDITLDPVTAAGWLILSTDGKTVSVSNQQRRPPDDPRRFDSCVAVLGKQSFTYGRHYWVVQVGDKTDWDLGVARESIKRKGAITVRPDSGYWVICRRKGGSLNACASPSFPLHLQETPQKVGIFLDYEEGLVSFYNVEAKTHIFTYSGCAFTEPIYPYFNPCVQNNGKNTAPLVICPLDITFRKESVTL</sequence>
<dbReference type="InterPro" id="IPR001870">
    <property type="entry name" value="B30.2/SPRY"/>
</dbReference>
<dbReference type="InterPro" id="IPR000315">
    <property type="entry name" value="Znf_B-box"/>
</dbReference>
<dbReference type="AlphaFoldDB" id="A0A6G1Q5A0"/>
<reference evidence="12" key="2">
    <citation type="submission" date="2019-02" db="EMBL/GenBank/DDBJ databases">
        <title>Opniocepnalus argus Var Kimnra genome.</title>
        <authorList>
            <person name="Zhou C."/>
            <person name="Xiao S."/>
        </authorList>
    </citation>
    <scope>NUCLEOTIDE SEQUENCE [LARGE SCALE GENOMIC DNA]</scope>
</reference>
<evidence type="ECO:0000256" key="5">
    <source>
        <dbReference type="ARBA" id="ARBA00022859"/>
    </source>
</evidence>
<keyword evidence="5" id="KW-0391">Immunity</keyword>
<dbReference type="InterPro" id="IPR013083">
    <property type="entry name" value="Znf_RING/FYVE/PHD"/>
</dbReference>
<accession>A0A6G1Q5A0</accession>
<dbReference type="Pfam" id="PF00643">
    <property type="entry name" value="zf-B_box"/>
    <property type="match status" value="1"/>
</dbReference>
<evidence type="ECO:0000256" key="7">
    <source>
        <dbReference type="SAM" id="Coils"/>
    </source>
</evidence>
<dbReference type="InterPro" id="IPR043136">
    <property type="entry name" value="B30.2/SPRY_sf"/>
</dbReference>
<dbReference type="InterPro" id="IPR013320">
    <property type="entry name" value="ConA-like_dom_sf"/>
</dbReference>
<dbReference type="GO" id="GO:0005737">
    <property type="term" value="C:cytoplasm"/>
    <property type="evidence" value="ECO:0007669"/>
    <property type="project" value="UniProtKB-ARBA"/>
</dbReference>
<dbReference type="PROSITE" id="PS50188">
    <property type="entry name" value="B302_SPRY"/>
    <property type="match status" value="1"/>
</dbReference>
<dbReference type="PROSITE" id="PS50119">
    <property type="entry name" value="ZF_BBOX"/>
    <property type="match status" value="1"/>
</dbReference>
<feature type="coiled-coil region" evidence="7">
    <location>
        <begin position="250"/>
        <end position="299"/>
    </location>
</feature>
<dbReference type="FunFam" id="2.60.120.920:FF:000004">
    <property type="entry name" value="Butyrophilin subfamily 1 member A1"/>
    <property type="match status" value="1"/>
</dbReference>
<dbReference type="EMBL" id="CM015724">
    <property type="protein sequence ID" value="KAF3697715.1"/>
    <property type="molecule type" value="Genomic_DNA"/>
</dbReference>
<evidence type="ECO:0000259" key="8">
    <source>
        <dbReference type="PROSITE" id="PS50089"/>
    </source>
</evidence>
<dbReference type="SUPFAM" id="SSF49899">
    <property type="entry name" value="Concanavalin A-like lectins/glucanases"/>
    <property type="match status" value="1"/>
</dbReference>
<dbReference type="InterPro" id="IPR017907">
    <property type="entry name" value="Znf_RING_CS"/>
</dbReference>
<dbReference type="GO" id="GO:0045087">
    <property type="term" value="P:innate immune response"/>
    <property type="evidence" value="ECO:0007669"/>
    <property type="project" value="UniProtKB-KW"/>
</dbReference>
<dbReference type="Gene3D" id="2.60.120.920">
    <property type="match status" value="1"/>
</dbReference>
<dbReference type="PANTHER" id="PTHR25465:SF32">
    <property type="entry name" value="BLOODTHIRSTY-RELATED GENE FAMILY, MEMBER 16 ISOFORM X1-RELATED"/>
    <property type="match status" value="1"/>
</dbReference>
<dbReference type="Proteomes" id="UP000503349">
    <property type="component" value="Chromosome 13"/>
</dbReference>
<dbReference type="InterPro" id="IPR003877">
    <property type="entry name" value="SPRY_dom"/>
</dbReference>
<dbReference type="PRINTS" id="PR01407">
    <property type="entry name" value="BUTYPHLNCDUF"/>
</dbReference>
<protein>
    <submittedName>
        <fullName evidence="11">E3 ubiquitin-protein ligase TRIM21</fullName>
    </submittedName>
</protein>